<feature type="non-terminal residue" evidence="3">
    <location>
        <position position="133"/>
    </location>
</feature>
<reference evidence="3" key="1">
    <citation type="submission" date="2025-08" db="UniProtKB">
        <authorList>
            <consortium name="RefSeq"/>
        </authorList>
    </citation>
    <scope>IDENTIFICATION</scope>
</reference>
<protein>
    <submittedName>
        <fullName evidence="3">Uncharacterized protein LOC34618938</fullName>
    </submittedName>
</protein>
<keyword evidence="2" id="KW-1185">Reference proteome</keyword>
<proteinExistence type="predicted"/>
<sequence>MLGWLSPAIRRPESLRNPPEKVYPASAERVPHGEEQHAEQQEKHFLDDPLNPQVVAARTAARVPFFEVKELAELEKKELKAIKEIIGKEVRDLCRESLDDYVECMSSRTLTFLRCRGLAREARGCVAKFETQE</sequence>
<dbReference type="Proteomes" id="UP000515125">
    <property type="component" value="Unplaced"/>
</dbReference>
<dbReference type="GeneID" id="34618938"/>
<evidence type="ECO:0000313" key="3">
    <source>
        <dbReference type="RefSeq" id="XP_026192762.1"/>
    </source>
</evidence>
<feature type="region of interest" description="Disordered" evidence="1">
    <location>
        <begin position="11"/>
        <end position="40"/>
    </location>
</feature>
<organism evidence="2 3">
    <name type="scientific">Cyclospora cayetanensis</name>
    <dbReference type="NCBI Taxonomy" id="88456"/>
    <lineage>
        <taxon>Eukaryota</taxon>
        <taxon>Sar</taxon>
        <taxon>Alveolata</taxon>
        <taxon>Apicomplexa</taxon>
        <taxon>Conoidasida</taxon>
        <taxon>Coccidia</taxon>
        <taxon>Eucoccidiorida</taxon>
        <taxon>Eimeriorina</taxon>
        <taxon>Eimeriidae</taxon>
        <taxon>Cyclospora</taxon>
    </lineage>
</organism>
<dbReference type="AlphaFoldDB" id="A0A6P6RZJ0"/>
<accession>A0A6P6RZJ0</accession>
<feature type="compositionally biased region" description="Basic and acidic residues" evidence="1">
    <location>
        <begin position="29"/>
        <end position="40"/>
    </location>
</feature>
<dbReference type="OrthoDB" id="6224010at2759"/>
<gene>
    <name evidence="3" type="primary">LOC34618938</name>
</gene>
<name>A0A6P6RZJ0_9EIME</name>
<evidence type="ECO:0000256" key="1">
    <source>
        <dbReference type="SAM" id="MobiDB-lite"/>
    </source>
</evidence>
<dbReference type="RefSeq" id="XP_026192762.1">
    <property type="nucleotide sequence ID" value="XM_026336977.1"/>
</dbReference>
<evidence type="ECO:0000313" key="2">
    <source>
        <dbReference type="Proteomes" id="UP000515125"/>
    </source>
</evidence>